<evidence type="ECO:0000256" key="1">
    <source>
        <dbReference type="SAM" id="Phobius"/>
    </source>
</evidence>
<organism evidence="2">
    <name type="scientific">Siphoviridae sp. ctmYS12</name>
    <dbReference type="NCBI Taxonomy" id="2825652"/>
    <lineage>
        <taxon>Viruses</taxon>
        <taxon>Duplodnaviria</taxon>
        <taxon>Heunggongvirae</taxon>
        <taxon>Uroviricota</taxon>
        <taxon>Caudoviricetes</taxon>
    </lineage>
</organism>
<name>A0A8S5P8T4_9CAUD</name>
<proteinExistence type="predicted"/>
<dbReference type="EMBL" id="BK015347">
    <property type="protein sequence ID" value="DAE02612.1"/>
    <property type="molecule type" value="Genomic_DNA"/>
</dbReference>
<keyword evidence="1" id="KW-0812">Transmembrane</keyword>
<evidence type="ECO:0000313" key="2">
    <source>
        <dbReference type="EMBL" id="DAE02612.1"/>
    </source>
</evidence>
<protein>
    <submittedName>
        <fullName evidence="2">Uncharacterized protein</fullName>
    </submittedName>
</protein>
<reference evidence="2" key="1">
    <citation type="journal article" date="2021" name="Proc. Natl. Acad. Sci. U.S.A.">
        <title>A Catalog of Tens of Thousands of Viruses from Human Metagenomes Reveals Hidden Associations with Chronic Diseases.</title>
        <authorList>
            <person name="Tisza M.J."/>
            <person name="Buck C.B."/>
        </authorList>
    </citation>
    <scope>NUCLEOTIDE SEQUENCE</scope>
    <source>
        <strain evidence="2">CtmYS12</strain>
    </source>
</reference>
<accession>A0A8S5P8T4</accession>
<feature type="transmembrane region" description="Helical" evidence="1">
    <location>
        <begin position="12"/>
        <end position="33"/>
    </location>
</feature>
<sequence length="37" mass="4418">MKTKTTYHKKERMIIMLKLFVIVAFIIAGIWFVECVD</sequence>
<keyword evidence="1" id="KW-0472">Membrane</keyword>
<keyword evidence="1" id="KW-1133">Transmembrane helix</keyword>